<sequence length="159" mass="16814">RSLQSSHPLTQTTLIMKIFVVLVVVGVAQCSPLLKNLPANAEVTYKYDGNRLEGISINYNDDRVVYTAPAPAAPAPAAPAVITYSAPAAPAAPASVPTYYEIDDDGDFDVATHVVYSAPAAAPVMYKLPASPAPTTAPVVYSAPTSYYTYSSDEDEDDK</sequence>
<evidence type="ECO:0000313" key="3">
    <source>
        <dbReference type="Proteomes" id="UP001497623"/>
    </source>
</evidence>
<feature type="chain" id="PRO_5043438758" evidence="1">
    <location>
        <begin position="31"/>
        <end position="159"/>
    </location>
</feature>
<evidence type="ECO:0000313" key="2">
    <source>
        <dbReference type="EMBL" id="CAL4116090.1"/>
    </source>
</evidence>
<dbReference type="Proteomes" id="UP001497623">
    <property type="component" value="Unassembled WGS sequence"/>
</dbReference>
<evidence type="ECO:0000256" key="1">
    <source>
        <dbReference type="SAM" id="SignalP"/>
    </source>
</evidence>
<organism evidence="2 3">
    <name type="scientific">Meganyctiphanes norvegica</name>
    <name type="common">Northern krill</name>
    <name type="synonym">Thysanopoda norvegica</name>
    <dbReference type="NCBI Taxonomy" id="48144"/>
    <lineage>
        <taxon>Eukaryota</taxon>
        <taxon>Metazoa</taxon>
        <taxon>Ecdysozoa</taxon>
        <taxon>Arthropoda</taxon>
        <taxon>Crustacea</taxon>
        <taxon>Multicrustacea</taxon>
        <taxon>Malacostraca</taxon>
        <taxon>Eumalacostraca</taxon>
        <taxon>Eucarida</taxon>
        <taxon>Euphausiacea</taxon>
        <taxon>Euphausiidae</taxon>
        <taxon>Meganyctiphanes</taxon>
    </lineage>
</organism>
<keyword evidence="3" id="KW-1185">Reference proteome</keyword>
<reference evidence="2 3" key="1">
    <citation type="submission" date="2024-05" db="EMBL/GenBank/DDBJ databases">
        <authorList>
            <person name="Wallberg A."/>
        </authorList>
    </citation>
    <scope>NUCLEOTIDE SEQUENCE [LARGE SCALE GENOMIC DNA]</scope>
</reference>
<feature type="signal peptide" evidence="1">
    <location>
        <begin position="1"/>
        <end position="30"/>
    </location>
</feature>
<proteinExistence type="predicted"/>
<dbReference type="AlphaFoldDB" id="A0AAV2R5V4"/>
<dbReference type="EMBL" id="CAXKWB010016437">
    <property type="protein sequence ID" value="CAL4116090.1"/>
    <property type="molecule type" value="Genomic_DNA"/>
</dbReference>
<feature type="non-terminal residue" evidence="2">
    <location>
        <position position="1"/>
    </location>
</feature>
<comment type="caution">
    <text evidence="2">The sequence shown here is derived from an EMBL/GenBank/DDBJ whole genome shotgun (WGS) entry which is preliminary data.</text>
</comment>
<accession>A0AAV2R5V4</accession>
<keyword evidence="1" id="KW-0732">Signal</keyword>
<protein>
    <submittedName>
        <fullName evidence="2">Uncharacterized protein</fullName>
    </submittedName>
</protein>
<name>A0AAV2R5V4_MEGNR</name>
<gene>
    <name evidence="2" type="ORF">MNOR_LOCUS20907</name>
</gene>